<gene>
    <name evidence="1" type="ORF">NTU39_05535</name>
</gene>
<evidence type="ECO:0000313" key="1">
    <source>
        <dbReference type="EMBL" id="UVA80486.1"/>
    </source>
</evidence>
<sequence>MPLYDLKKLQELIRDGQYQYLNEEDGRKWRGLAWKTMDNLGWEEEDLVKMLLALDECHWQTTAQNCAVGNCYGLQGVDADQYEIHWDEDEGVWREAPQLGLISISLKLALIQLPSGDMAGLVTLHSSGSK</sequence>
<dbReference type="Proteomes" id="UP001058980">
    <property type="component" value="Chromosome"/>
</dbReference>
<protein>
    <submittedName>
        <fullName evidence="1">Uncharacterized protein</fullName>
    </submittedName>
</protein>
<proteinExistence type="predicted"/>
<dbReference type="EMBL" id="CP102780">
    <property type="protein sequence ID" value="UVA80486.1"/>
    <property type="molecule type" value="Genomic_DNA"/>
</dbReference>
<name>A0ABY5QI45_9BURK</name>
<reference evidence="1" key="1">
    <citation type="submission" date="2022-08" db="EMBL/GenBank/DDBJ databases">
        <title>Multi-unit outbreak of Pandoraea commovens among non-cystic fibrosis intensive care patients from 2019 to 2021 in Berlin, Germany.</title>
        <authorList>
            <person name="Menzel P."/>
        </authorList>
    </citation>
    <scope>NUCLEOTIDE SEQUENCE</scope>
    <source>
        <strain evidence="1">LB-19-202-79</strain>
    </source>
</reference>
<evidence type="ECO:0000313" key="2">
    <source>
        <dbReference type="Proteomes" id="UP001058980"/>
    </source>
</evidence>
<accession>A0ABY5QI45</accession>
<organism evidence="1 2">
    <name type="scientific">Pandoraea commovens</name>
    <dbReference type="NCBI Taxonomy" id="2508289"/>
    <lineage>
        <taxon>Bacteria</taxon>
        <taxon>Pseudomonadati</taxon>
        <taxon>Pseudomonadota</taxon>
        <taxon>Betaproteobacteria</taxon>
        <taxon>Burkholderiales</taxon>
        <taxon>Burkholderiaceae</taxon>
        <taxon>Pandoraea</taxon>
    </lineage>
</organism>
<keyword evidence="2" id="KW-1185">Reference proteome</keyword>
<dbReference type="RefSeq" id="WP_257959418.1">
    <property type="nucleotide sequence ID" value="NZ_CP102780.1"/>
</dbReference>